<dbReference type="InterPro" id="IPR041412">
    <property type="entry name" value="Xrn1_helical"/>
</dbReference>
<proteinExistence type="predicted"/>
<comment type="caution">
    <text evidence="2">The sequence shown here is derived from an EMBL/GenBank/DDBJ whole genome shotgun (WGS) entry which is preliminary data.</text>
</comment>
<dbReference type="GO" id="GO:0003723">
    <property type="term" value="F:RNA binding"/>
    <property type="evidence" value="ECO:0007669"/>
    <property type="project" value="TreeGrafter"/>
</dbReference>
<keyword evidence="3" id="KW-1185">Reference proteome</keyword>
<dbReference type="Gene3D" id="1.25.40.1050">
    <property type="match status" value="1"/>
</dbReference>
<dbReference type="GO" id="GO:0004534">
    <property type="term" value="F:5'-3' RNA exonuclease activity"/>
    <property type="evidence" value="ECO:0007669"/>
    <property type="project" value="TreeGrafter"/>
</dbReference>
<reference evidence="2 3" key="1">
    <citation type="submission" date="2024-01" db="EMBL/GenBank/DDBJ databases">
        <authorList>
            <person name="Waweru B."/>
        </authorList>
    </citation>
    <scope>NUCLEOTIDE SEQUENCE [LARGE SCALE GENOMIC DNA]</scope>
</reference>
<accession>A0AAV1SH25</accession>
<dbReference type="PANTHER" id="PTHR12341:SF41">
    <property type="entry name" value="5'-3' EXORIBONUCLEASE 2"/>
    <property type="match status" value="1"/>
</dbReference>
<dbReference type="EMBL" id="CAWUPB010001184">
    <property type="protein sequence ID" value="CAK7350385.1"/>
    <property type="molecule type" value="Genomic_DNA"/>
</dbReference>
<dbReference type="Proteomes" id="UP001314170">
    <property type="component" value="Unassembled WGS sequence"/>
</dbReference>
<organism evidence="2 3">
    <name type="scientific">Dovyalis caffra</name>
    <dbReference type="NCBI Taxonomy" id="77055"/>
    <lineage>
        <taxon>Eukaryota</taxon>
        <taxon>Viridiplantae</taxon>
        <taxon>Streptophyta</taxon>
        <taxon>Embryophyta</taxon>
        <taxon>Tracheophyta</taxon>
        <taxon>Spermatophyta</taxon>
        <taxon>Magnoliopsida</taxon>
        <taxon>eudicotyledons</taxon>
        <taxon>Gunneridae</taxon>
        <taxon>Pentapetalae</taxon>
        <taxon>rosids</taxon>
        <taxon>fabids</taxon>
        <taxon>Malpighiales</taxon>
        <taxon>Salicaceae</taxon>
        <taxon>Flacourtieae</taxon>
        <taxon>Dovyalis</taxon>
    </lineage>
</organism>
<dbReference type="GO" id="GO:0005634">
    <property type="term" value="C:nucleus"/>
    <property type="evidence" value="ECO:0007669"/>
    <property type="project" value="TreeGrafter"/>
</dbReference>
<evidence type="ECO:0000259" key="1">
    <source>
        <dbReference type="Pfam" id="PF17846"/>
    </source>
</evidence>
<dbReference type="PANTHER" id="PTHR12341">
    <property type="entry name" value="5'-&gt;3' EXORIBONUCLEASE"/>
    <property type="match status" value="1"/>
</dbReference>
<name>A0AAV1SH25_9ROSI</name>
<sequence>MDSKQTPNMNRNPCDNKIQLRIDERARELKRKEEKIRQMEMTILEKFESIKWLQSEIKSLQAKRFVDVKEQPSKSYAGVGELKKHIDFEVDMNGKRFAWQGIVKLYFIDEARLLAEVEKIEHILTEKAWVVSMELRRYEKTYVENELDLSVEDRVQMGD</sequence>
<gene>
    <name evidence="2" type="ORF">DCAF_LOCUS23115</name>
</gene>
<evidence type="ECO:0000313" key="2">
    <source>
        <dbReference type="EMBL" id="CAK7350385.1"/>
    </source>
</evidence>
<feature type="domain" description="Xrn1 helical" evidence="1">
    <location>
        <begin position="86"/>
        <end position="127"/>
    </location>
</feature>
<protein>
    <recommendedName>
        <fullName evidence="1">Xrn1 helical domain-containing protein</fullName>
    </recommendedName>
</protein>
<dbReference type="InterPro" id="IPR027073">
    <property type="entry name" value="5_3_exoribonuclease"/>
</dbReference>
<dbReference type="AlphaFoldDB" id="A0AAV1SH25"/>
<evidence type="ECO:0000313" key="3">
    <source>
        <dbReference type="Proteomes" id="UP001314170"/>
    </source>
</evidence>
<dbReference type="GO" id="GO:0000956">
    <property type="term" value="P:nuclear-transcribed mRNA catabolic process"/>
    <property type="evidence" value="ECO:0007669"/>
    <property type="project" value="TreeGrafter"/>
</dbReference>
<dbReference type="Pfam" id="PF17846">
    <property type="entry name" value="XRN_M"/>
    <property type="match status" value="1"/>
</dbReference>